<gene>
    <name evidence="1" type="ORF">PXEA_LOCUS32147</name>
</gene>
<keyword evidence="2" id="KW-1185">Reference proteome</keyword>
<accession>A0A3S5B2P6</accession>
<dbReference type="EMBL" id="CAAALY010258710">
    <property type="protein sequence ID" value="VEL38707.1"/>
    <property type="molecule type" value="Genomic_DNA"/>
</dbReference>
<evidence type="ECO:0000313" key="1">
    <source>
        <dbReference type="EMBL" id="VEL38707.1"/>
    </source>
</evidence>
<reference evidence="1" key="1">
    <citation type="submission" date="2018-11" db="EMBL/GenBank/DDBJ databases">
        <authorList>
            <consortium name="Pathogen Informatics"/>
        </authorList>
    </citation>
    <scope>NUCLEOTIDE SEQUENCE</scope>
</reference>
<proteinExistence type="predicted"/>
<dbReference type="Proteomes" id="UP000784294">
    <property type="component" value="Unassembled WGS sequence"/>
</dbReference>
<dbReference type="AlphaFoldDB" id="A0A3S5B2P6"/>
<sequence length="77" mass="8557">MPIQSAKLPLNEVWHRKEFEARKSQETSDWARRQSLVPSSPLPCLANATSRLNCYAIASPDKWCSNSVSGQPDVGLT</sequence>
<name>A0A3S5B2P6_9PLAT</name>
<organism evidence="1 2">
    <name type="scientific">Protopolystoma xenopodis</name>
    <dbReference type="NCBI Taxonomy" id="117903"/>
    <lineage>
        <taxon>Eukaryota</taxon>
        <taxon>Metazoa</taxon>
        <taxon>Spiralia</taxon>
        <taxon>Lophotrochozoa</taxon>
        <taxon>Platyhelminthes</taxon>
        <taxon>Monogenea</taxon>
        <taxon>Polyopisthocotylea</taxon>
        <taxon>Polystomatidea</taxon>
        <taxon>Polystomatidae</taxon>
        <taxon>Protopolystoma</taxon>
    </lineage>
</organism>
<evidence type="ECO:0000313" key="2">
    <source>
        <dbReference type="Proteomes" id="UP000784294"/>
    </source>
</evidence>
<comment type="caution">
    <text evidence="1">The sequence shown here is derived from an EMBL/GenBank/DDBJ whole genome shotgun (WGS) entry which is preliminary data.</text>
</comment>
<protein>
    <submittedName>
        <fullName evidence="1">Uncharacterized protein</fullName>
    </submittedName>
</protein>